<evidence type="ECO:0000313" key="3">
    <source>
        <dbReference type="Proteomes" id="UP001610446"/>
    </source>
</evidence>
<name>A0ABR4IV63_9EURO</name>
<feature type="region of interest" description="Disordered" evidence="1">
    <location>
        <begin position="354"/>
        <end position="379"/>
    </location>
</feature>
<evidence type="ECO:0008006" key="4">
    <source>
        <dbReference type="Google" id="ProtNLM"/>
    </source>
</evidence>
<proteinExistence type="predicted"/>
<sequence length="576" mass="63020">MEIKRKPAPTLSAVEYGVVQRPLTPNPPPPPRYSPSPSYVAYNPLTPYSPASPHSPQLPPPPSPAPSLSPSLQPPRPHPLPRHRSQPNLRPPPSPQLPPQPIPRAETSLPSNSESTDKSSFAADARHFLGGLIHHPSESTKHFSILRHSHGVVFYRGPTTSITVSIFADAPLPADRSLWLQCKGWSGKTGMRAKALFRLHDDWVNVSPSVAIRADQVEPNKERAWQRDIGKFYKKASSRVRDTHRLRETVVARIPPDAEDGYFQLILCQGEKKVLCRSPVFRILSTSTDPSSLRGASLTTMPLEIGALVVGTYAQAMASRVVTPVTTVASTVTAPYRPSWLHQTAVMTAYEASGIGNRSGQDPDANAPPSIENGPQSPYPLSFTARPIQPLDATRISIKIPTDVQDKLRGFFFGWARLIPDQPWQMCILSVRPWDGSAATGPVSITHTTRKVATLRLLHDPVPHPPPSSLTIRLFGFLRPDMPPPSARTERDLAAAHAAAAEAAIQADNYDTEYVQALLDHPLWAPDATPDRKGWLDRAKDGAGNVVTRGQKIVEKIGVRSGLEQEAVGGYYIVRD</sequence>
<feature type="compositionally biased region" description="Pro residues" evidence="1">
    <location>
        <begin position="89"/>
        <end position="102"/>
    </location>
</feature>
<dbReference type="EMBL" id="JBFXLU010000278">
    <property type="protein sequence ID" value="KAL2831654.1"/>
    <property type="molecule type" value="Genomic_DNA"/>
</dbReference>
<feature type="compositionally biased region" description="Pro residues" evidence="1">
    <location>
        <begin position="56"/>
        <end position="78"/>
    </location>
</feature>
<evidence type="ECO:0000313" key="2">
    <source>
        <dbReference type="EMBL" id="KAL2831654.1"/>
    </source>
</evidence>
<accession>A0ABR4IV63</accession>
<evidence type="ECO:0000256" key="1">
    <source>
        <dbReference type="SAM" id="MobiDB-lite"/>
    </source>
</evidence>
<keyword evidence="3" id="KW-1185">Reference proteome</keyword>
<protein>
    <recommendedName>
        <fullName evidence="4">LipA and NB-ARC domain protein</fullName>
    </recommendedName>
</protein>
<gene>
    <name evidence="2" type="ORF">BJY01DRAFT_106785</name>
</gene>
<feature type="region of interest" description="Disordered" evidence="1">
    <location>
        <begin position="1"/>
        <end position="119"/>
    </location>
</feature>
<reference evidence="2 3" key="1">
    <citation type="submission" date="2024-07" db="EMBL/GenBank/DDBJ databases">
        <title>Section-level genome sequencing and comparative genomics of Aspergillus sections Usti and Cavernicolus.</title>
        <authorList>
            <consortium name="Lawrence Berkeley National Laboratory"/>
            <person name="Nybo J.L."/>
            <person name="Vesth T.C."/>
            <person name="Theobald S."/>
            <person name="Frisvad J.C."/>
            <person name="Larsen T.O."/>
            <person name="Kjaerboelling I."/>
            <person name="Rothschild-Mancinelli K."/>
            <person name="Lyhne E.K."/>
            <person name="Kogle M.E."/>
            <person name="Barry K."/>
            <person name="Clum A."/>
            <person name="Na H."/>
            <person name="Ledsgaard L."/>
            <person name="Lin J."/>
            <person name="Lipzen A."/>
            <person name="Kuo A."/>
            <person name="Riley R."/>
            <person name="Mondo S."/>
            <person name="Labutti K."/>
            <person name="Haridas S."/>
            <person name="Pangalinan J."/>
            <person name="Salamov A.A."/>
            <person name="Simmons B.A."/>
            <person name="Magnuson J.K."/>
            <person name="Chen J."/>
            <person name="Drula E."/>
            <person name="Henrissat B."/>
            <person name="Wiebenga A."/>
            <person name="Lubbers R.J."/>
            <person name="Gomes A.C."/>
            <person name="Makela M.R."/>
            <person name="Stajich J."/>
            <person name="Grigoriev I.V."/>
            <person name="Mortensen U.H."/>
            <person name="De Vries R.P."/>
            <person name="Baker S.E."/>
            <person name="Andersen M.R."/>
        </authorList>
    </citation>
    <scope>NUCLEOTIDE SEQUENCE [LARGE SCALE GENOMIC DNA]</scope>
    <source>
        <strain evidence="2 3">CBS 123904</strain>
    </source>
</reference>
<feature type="compositionally biased region" description="Pro residues" evidence="1">
    <location>
        <begin position="24"/>
        <end position="34"/>
    </location>
</feature>
<dbReference type="Proteomes" id="UP001610446">
    <property type="component" value="Unassembled WGS sequence"/>
</dbReference>
<comment type="caution">
    <text evidence="2">The sequence shown here is derived from an EMBL/GenBank/DDBJ whole genome shotgun (WGS) entry which is preliminary data.</text>
</comment>
<organism evidence="2 3">
    <name type="scientific">Aspergillus pseudoustus</name>
    <dbReference type="NCBI Taxonomy" id="1810923"/>
    <lineage>
        <taxon>Eukaryota</taxon>
        <taxon>Fungi</taxon>
        <taxon>Dikarya</taxon>
        <taxon>Ascomycota</taxon>
        <taxon>Pezizomycotina</taxon>
        <taxon>Eurotiomycetes</taxon>
        <taxon>Eurotiomycetidae</taxon>
        <taxon>Eurotiales</taxon>
        <taxon>Aspergillaceae</taxon>
        <taxon>Aspergillus</taxon>
        <taxon>Aspergillus subgen. Nidulantes</taxon>
    </lineage>
</organism>